<keyword evidence="1" id="KW-0472">Membrane</keyword>
<dbReference type="OrthoDB" id="6813549at2"/>
<evidence type="ECO:0000313" key="4">
    <source>
        <dbReference type="Proteomes" id="UP000182567"/>
    </source>
</evidence>
<protein>
    <recommendedName>
        <fullName evidence="2">Glycosyltransferase 2-like domain-containing protein</fullName>
    </recommendedName>
</protein>
<keyword evidence="3" id="KW-0614">Plasmid</keyword>
<dbReference type="Proteomes" id="UP000182567">
    <property type="component" value="Plasmid unnamed1"/>
</dbReference>
<geneLocation type="plasmid" evidence="3">
    <name>unnamed1</name>
</geneLocation>
<evidence type="ECO:0000259" key="2">
    <source>
        <dbReference type="Pfam" id="PF00535"/>
    </source>
</evidence>
<dbReference type="EMBL" id="CP017887">
    <property type="protein sequence ID" value="APC19480.1"/>
    <property type="molecule type" value="Genomic_DNA"/>
</dbReference>
<evidence type="ECO:0000313" key="3">
    <source>
        <dbReference type="EMBL" id="APC19480.1"/>
    </source>
</evidence>
<dbReference type="Gene3D" id="3.90.550.10">
    <property type="entry name" value="Spore Coat Polysaccharide Biosynthesis Protein SpsA, Chain A"/>
    <property type="match status" value="1"/>
</dbReference>
<reference evidence="4" key="1">
    <citation type="submission" date="2016-10" db="EMBL/GenBank/DDBJ databases">
        <title>Pseudomonas frederiksbergensis ERGS4:02 complete genome.</title>
        <authorList>
            <person name="Kumar R."/>
            <person name="Acharya V."/>
            <person name="Singh D."/>
        </authorList>
    </citation>
    <scope>NUCLEOTIDE SEQUENCE [LARGE SCALE GENOMIC DNA]</scope>
    <source>
        <strain evidence="4">ERGS4:02</strain>
        <plasmid evidence="4">Plasmid unnamed1</plasmid>
    </source>
</reference>
<dbReference type="Pfam" id="PF00535">
    <property type="entry name" value="Glycos_transf_2"/>
    <property type="match status" value="1"/>
</dbReference>
<name>A0A1J0EUH2_9PSED</name>
<organism evidence="3 4">
    <name type="scientific">Pseudomonas frederiksbergensis</name>
    <dbReference type="NCBI Taxonomy" id="104087"/>
    <lineage>
        <taxon>Bacteria</taxon>
        <taxon>Pseudomonadati</taxon>
        <taxon>Pseudomonadota</taxon>
        <taxon>Gammaproteobacteria</taxon>
        <taxon>Pseudomonadales</taxon>
        <taxon>Pseudomonadaceae</taxon>
        <taxon>Pseudomonas</taxon>
    </lineage>
</organism>
<feature type="domain" description="Glycosyltransferase 2-like" evidence="2">
    <location>
        <begin position="3"/>
        <end position="123"/>
    </location>
</feature>
<keyword evidence="1" id="KW-0997">Cell inner membrane</keyword>
<dbReference type="SUPFAM" id="SSF53448">
    <property type="entry name" value="Nucleotide-diphospho-sugar transferases"/>
    <property type="match status" value="1"/>
</dbReference>
<keyword evidence="1" id="KW-1003">Cell membrane</keyword>
<accession>A0A1J0EUH2</accession>
<evidence type="ECO:0000256" key="1">
    <source>
        <dbReference type="ARBA" id="ARBA00022519"/>
    </source>
</evidence>
<proteinExistence type="predicted"/>
<sequence>MLSLLVPAHSAHKCLPPLVVRLLDQCSDLTPIQIVVSSDDGFDYSSILPDDPRVVYAAPGLHTGPAAARNRALARATGSHVCMMDADDSVSGLFIATLFKALERHQAFALRSVYVRDRAVVRAFLERTVTLENYVAFYGSVLVVAPRAGFPQFPNVLVEDGLATLAVMHWRGGSLPVINAEYRITLHSDSYCASNGHTFTQRYREHLAQVDSIAKAFGDASLAVVFQHLYETRLAMSARFDSYVSEVGLMDYHEFVLEQPDRSEHTEACEAHNAS</sequence>
<dbReference type="InterPro" id="IPR001173">
    <property type="entry name" value="Glyco_trans_2-like"/>
</dbReference>
<dbReference type="InterPro" id="IPR029044">
    <property type="entry name" value="Nucleotide-diphossugar_trans"/>
</dbReference>
<gene>
    <name evidence="3" type="ORF">BLL42_27485</name>
</gene>
<dbReference type="AlphaFoldDB" id="A0A1J0EUH2"/>